<sequence length="64" mass="7056">AATDEIRAETEVGLVRDDEAEDEAESNAKVTIDIRFDRVVEPDMLDDSLVLPVIGDPERTSRLG</sequence>
<protein>
    <submittedName>
        <fullName evidence="1">Uncharacterized protein</fullName>
    </submittedName>
</protein>
<proteinExistence type="predicted"/>
<accession>A0A699Q291</accession>
<feature type="non-terminal residue" evidence="1">
    <location>
        <position position="1"/>
    </location>
</feature>
<reference evidence="1" key="1">
    <citation type="journal article" date="2019" name="Sci. Rep.">
        <title>Draft genome of Tanacetum cinerariifolium, the natural source of mosquito coil.</title>
        <authorList>
            <person name="Yamashiro T."/>
            <person name="Shiraishi A."/>
            <person name="Satake H."/>
            <person name="Nakayama K."/>
        </authorList>
    </citation>
    <scope>NUCLEOTIDE SEQUENCE</scope>
</reference>
<evidence type="ECO:0000313" key="1">
    <source>
        <dbReference type="EMBL" id="GFC57066.1"/>
    </source>
</evidence>
<comment type="caution">
    <text evidence="1">The sequence shown here is derived from an EMBL/GenBank/DDBJ whole genome shotgun (WGS) entry which is preliminary data.</text>
</comment>
<name>A0A699Q291_TANCI</name>
<organism evidence="1">
    <name type="scientific">Tanacetum cinerariifolium</name>
    <name type="common">Dalmatian daisy</name>
    <name type="synonym">Chrysanthemum cinerariifolium</name>
    <dbReference type="NCBI Taxonomy" id="118510"/>
    <lineage>
        <taxon>Eukaryota</taxon>
        <taxon>Viridiplantae</taxon>
        <taxon>Streptophyta</taxon>
        <taxon>Embryophyta</taxon>
        <taxon>Tracheophyta</taxon>
        <taxon>Spermatophyta</taxon>
        <taxon>Magnoliopsida</taxon>
        <taxon>eudicotyledons</taxon>
        <taxon>Gunneridae</taxon>
        <taxon>Pentapetalae</taxon>
        <taxon>asterids</taxon>
        <taxon>campanulids</taxon>
        <taxon>Asterales</taxon>
        <taxon>Asteraceae</taxon>
        <taxon>Asteroideae</taxon>
        <taxon>Anthemideae</taxon>
        <taxon>Anthemidinae</taxon>
        <taxon>Tanacetum</taxon>
    </lineage>
</organism>
<dbReference type="EMBL" id="BKCJ010972060">
    <property type="protein sequence ID" value="GFC57066.1"/>
    <property type="molecule type" value="Genomic_DNA"/>
</dbReference>
<dbReference type="AlphaFoldDB" id="A0A699Q291"/>
<gene>
    <name evidence="1" type="ORF">Tci_829036</name>
</gene>